<dbReference type="GeneID" id="76150347"/>
<evidence type="ECO:0000313" key="3">
    <source>
        <dbReference type="EMBL" id="KAI5958854.1"/>
    </source>
</evidence>
<organism evidence="3 4">
    <name type="scientific">Candida theae</name>
    <dbReference type="NCBI Taxonomy" id="1198502"/>
    <lineage>
        <taxon>Eukaryota</taxon>
        <taxon>Fungi</taxon>
        <taxon>Dikarya</taxon>
        <taxon>Ascomycota</taxon>
        <taxon>Saccharomycotina</taxon>
        <taxon>Pichiomycetes</taxon>
        <taxon>Debaryomycetaceae</taxon>
        <taxon>Candida/Lodderomyces clade</taxon>
        <taxon>Candida</taxon>
    </lineage>
</organism>
<keyword evidence="2" id="KW-0472">Membrane</keyword>
<keyword evidence="4" id="KW-1185">Reference proteome</keyword>
<proteinExistence type="predicted"/>
<name>A0AAD5FYZ0_9ASCO</name>
<reference evidence="3 4" key="1">
    <citation type="journal article" date="2022" name="DNA Res.">
        <title>Genome analysis of five recently described species of the CUG-Ser clade uncovers Candida theae as a new hybrid lineage with pathogenic potential in the Candida parapsilosis species complex.</title>
        <authorList>
            <person name="Mixao V."/>
            <person name="Del Olmo V."/>
            <person name="Hegedusova E."/>
            <person name="Saus E."/>
            <person name="Pryszcz L."/>
            <person name="Cillingova A."/>
            <person name="Nosek J."/>
            <person name="Gabaldon T."/>
        </authorList>
    </citation>
    <scope>NUCLEOTIDE SEQUENCE [LARGE SCALE GENOMIC DNA]</scope>
    <source>
        <strain evidence="3 4">CBS 12239</strain>
    </source>
</reference>
<dbReference type="InterPro" id="IPR015915">
    <property type="entry name" value="Kelch-typ_b-propeller"/>
</dbReference>
<dbReference type="AlphaFoldDB" id="A0AAD5FYZ0"/>
<evidence type="ECO:0000256" key="1">
    <source>
        <dbReference type="SAM" id="MobiDB-lite"/>
    </source>
</evidence>
<keyword evidence="2" id="KW-1133">Transmembrane helix</keyword>
<evidence type="ECO:0000313" key="4">
    <source>
        <dbReference type="Proteomes" id="UP001204833"/>
    </source>
</evidence>
<feature type="compositionally biased region" description="Acidic residues" evidence="1">
    <location>
        <begin position="605"/>
        <end position="615"/>
    </location>
</feature>
<dbReference type="Proteomes" id="UP001204833">
    <property type="component" value="Unassembled WGS sequence"/>
</dbReference>
<comment type="caution">
    <text evidence="3">The sequence shown here is derived from an EMBL/GenBank/DDBJ whole genome shotgun (WGS) entry which is preliminary data.</text>
</comment>
<dbReference type="Gene3D" id="2.120.10.80">
    <property type="entry name" value="Kelch-type beta propeller"/>
    <property type="match status" value="1"/>
</dbReference>
<feature type="compositionally biased region" description="Basic and acidic residues" evidence="1">
    <location>
        <begin position="620"/>
        <end position="643"/>
    </location>
</feature>
<sequence>MSRLNKNWNSLYSYNQGIVYLHLRNNDLLQLQFELNGSFTEANNLQNNQQVTALPSPPENSTLFILNDELYGLKNSASSLERDVCGDGSFDIVKYDSGTWNDNIELNFDKVADSSFYQYSTVLTNSDTSDLVYIYGGLCANTNEATSRLLSVNITSGQVNNITTSTKPQPFYGASNILAPNPQSQLIIGGESNDGWLNMYQLATWDFNSGWSFKNVGDANNDTVNSRTFPLTLPLFKPIANSENFSNNFYIDEMLMIGGEFDGEESAPRYAKLQMNSNDWTWNTTQPDNFNLDELLGAATLFSTLVVINSTTDLKDKRMVSQGYQINLYDVNTFEPVENVKENTKPLDTTSHTNSSTKSSTTEKIVLGTVLPIFFVSLITGIIIFIYKRKKSKSQSVNADYNDFDYKFDYVDPPASFTHSNHHLTSLFLHDNDSNSTLSGAASIDSWIKKRQDFDRSRLRNSYLASNETLQTVDDEVSDTSDHHQEEQMSEVGSIRPSLDPNNPVMHKSVRKLRKSFSFSQTPPVSPVVNNEKVKLKSLRLTKTEHLTGDELIGAEVKGGYGPKEAQQPLNECGSDVISIDDKMDVQVLVSSKRKSILKVMNPDADNEMDSEDPFNDGSMLHHEEEAHLNRAGSEHKTEEHTGLRQRVPSGSKE</sequence>
<dbReference type="RefSeq" id="XP_051609197.1">
    <property type="nucleotide sequence ID" value="XM_051751586.1"/>
</dbReference>
<feature type="region of interest" description="Disordered" evidence="1">
    <location>
        <begin position="602"/>
        <end position="654"/>
    </location>
</feature>
<feature type="region of interest" description="Disordered" evidence="1">
    <location>
        <begin position="472"/>
        <end position="502"/>
    </location>
</feature>
<evidence type="ECO:0000256" key="2">
    <source>
        <dbReference type="SAM" id="Phobius"/>
    </source>
</evidence>
<gene>
    <name evidence="3" type="ORF">KGF57_002288</name>
</gene>
<feature type="transmembrane region" description="Helical" evidence="2">
    <location>
        <begin position="365"/>
        <end position="387"/>
    </location>
</feature>
<protein>
    <submittedName>
        <fullName evidence="3">Uncharacterized protein</fullName>
    </submittedName>
</protein>
<keyword evidence="2" id="KW-0812">Transmembrane</keyword>
<accession>A0AAD5FYZ0</accession>
<dbReference type="EMBL" id="JAIHNG010000115">
    <property type="protein sequence ID" value="KAI5958854.1"/>
    <property type="molecule type" value="Genomic_DNA"/>
</dbReference>